<dbReference type="GO" id="GO:0003677">
    <property type="term" value="F:DNA binding"/>
    <property type="evidence" value="ECO:0007669"/>
    <property type="project" value="InterPro"/>
</dbReference>
<evidence type="ECO:0000313" key="7">
    <source>
        <dbReference type="Proteomes" id="UP000002872"/>
    </source>
</evidence>
<evidence type="ECO:0000259" key="5">
    <source>
        <dbReference type="Pfam" id="PF18018"/>
    </source>
</evidence>
<evidence type="ECO:0000259" key="4">
    <source>
        <dbReference type="Pfam" id="PF04042"/>
    </source>
</evidence>
<dbReference type="PANTHER" id="PTHR10416">
    <property type="entry name" value="DNA POLYMERASE DELTA SUBUNIT 2"/>
    <property type="match status" value="1"/>
</dbReference>
<feature type="domain" description="DNA polymerase alpha/delta/epsilon subunit B" evidence="4">
    <location>
        <begin position="269"/>
        <end position="358"/>
    </location>
</feature>
<reference evidence="6" key="1">
    <citation type="submission" date="2011-01" db="EMBL/GenBank/DDBJ databases">
        <title>The Genome Sequence of Nematocida parisii strain ERTm3.</title>
        <authorList>
            <consortium name="The Broad Institute Genome Sequencing Platform"/>
            <consortium name="The Broad Institute Genome Sequencing Center for Infectious Disease"/>
            <person name="Cuomo C."/>
            <person name="Troemel E."/>
            <person name="Young S.K."/>
            <person name="Zeng Q."/>
            <person name="Gargeya S."/>
            <person name="Fitzgerald M."/>
            <person name="Haas B."/>
            <person name="Abouelleil A."/>
            <person name="Alvarado L."/>
            <person name="Arachchi H.M."/>
            <person name="Berlin A."/>
            <person name="Chapman S.B."/>
            <person name="Gearin G."/>
            <person name="Goldberg J."/>
            <person name="Griggs A."/>
            <person name="Gujja S."/>
            <person name="Hansen M."/>
            <person name="Heiman D."/>
            <person name="Howarth C."/>
            <person name="Larimer J."/>
            <person name="Lui A."/>
            <person name="MacDonald P.J.P."/>
            <person name="McCowen C."/>
            <person name="Montmayeur A."/>
            <person name="Murphy C."/>
            <person name="Neiman D."/>
            <person name="Pearson M."/>
            <person name="Priest M."/>
            <person name="Roberts A."/>
            <person name="Saif S."/>
            <person name="Shea T."/>
            <person name="Sisk P."/>
            <person name="Stolte C."/>
            <person name="Sykes S."/>
            <person name="Wortman J."/>
            <person name="Nusbaum C."/>
            <person name="Birren B."/>
        </authorList>
    </citation>
    <scope>NUCLEOTIDE SEQUENCE</scope>
    <source>
        <strain evidence="6">ERTm3</strain>
    </source>
</reference>
<gene>
    <name evidence="6" type="ORF">NEQG_01177</name>
</gene>
<dbReference type="InterPro" id="IPR007185">
    <property type="entry name" value="DNA_pol_a/d/e_bsu"/>
</dbReference>
<comment type="similarity">
    <text evidence="1">Belongs to the DNA polymerase delta/II small subunit family.</text>
</comment>
<keyword evidence="3" id="KW-0472">Membrane</keyword>
<dbReference type="OMA" id="EECANKS"/>
<proteinExistence type="inferred from homology"/>
<dbReference type="HOGENOM" id="CLU_711918_0_0_1"/>
<feature type="non-terminal residue" evidence="6">
    <location>
        <position position="1"/>
    </location>
</feature>
<keyword evidence="2" id="KW-0235">DNA replication</keyword>
<name>I3EGZ0_NEMP3</name>
<feature type="domain" description="DNA polymerase delta subunit OB-fold" evidence="5">
    <location>
        <begin position="33"/>
        <end position="173"/>
    </location>
</feature>
<dbReference type="Pfam" id="PF18018">
    <property type="entry name" value="DNA_pol_D_N"/>
    <property type="match status" value="1"/>
</dbReference>
<sequence length="388" mass="44883">CIIFIIIYYTYCTMYYLLHILYYVIFFFMYNKQYCNIYNSRYKIQSDNLINYAMCNNYKYTEYLTHSVIFLIGTLEIKYNKQRVISNYTNIYREISKSPLNNDYCTESNAQETENNSGYIGLLMDAEYYLESPVLERVKLIINEGISKYLVDGIVIGVLGEKNEENQFIVSKIVHQADTLTKLPNKEISVIFNNCDFSNTNENFDNSIILASNSKNIPINTPTNIPVLLFNTQLPKIPNKIIVVPCDINNQLFMIPWSINNAPYNTELSTQVQSVINPCITRLNGILVGILNIRTIYYMLKYHRNPISEYNYYTVIDILLRNMHLSPLSPYSCPTLPSDNDLFCMGSIPDIIVVKCEFNSKREVIINGKAVIIILINEGTSIIMCKKE</sequence>
<dbReference type="STRING" id="935791.I3EGZ0"/>
<evidence type="ECO:0000256" key="2">
    <source>
        <dbReference type="ARBA" id="ARBA00022705"/>
    </source>
</evidence>
<dbReference type="Gene3D" id="3.60.21.50">
    <property type="match status" value="1"/>
</dbReference>
<evidence type="ECO:0000256" key="1">
    <source>
        <dbReference type="ARBA" id="ARBA00006035"/>
    </source>
</evidence>
<dbReference type="Pfam" id="PF04042">
    <property type="entry name" value="DNA_pol_E_B"/>
    <property type="match status" value="1"/>
</dbReference>
<dbReference type="Gene3D" id="2.40.50.430">
    <property type="match status" value="1"/>
</dbReference>
<dbReference type="InParanoid" id="I3EGZ0"/>
<keyword evidence="3" id="KW-1133">Transmembrane helix</keyword>
<keyword evidence="3" id="KW-0812">Transmembrane</keyword>
<accession>I3EGZ0</accession>
<evidence type="ECO:0000256" key="3">
    <source>
        <dbReference type="SAM" id="Phobius"/>
    </source>
</evidence>
<dbReference type="GO" id="GO:0043625">
    <property type="term" value="C:delta DNA polymerase complex"/>
    <property type="evidence" value="ECO:0007669"/>
    <property type="project" value="TreeGrafter"/>
</dbReference>
<dbReference type="InterPro" id="IPR024826">
    <property type="entry name" value="DNA_pol_delta/II_ssu"/>
</dbReference>
<dbReference type="EMBL" id="GL870878">
    <property type="protein sequence ID" value="EIJ88487.1"/>
    <property type="molecule type" value="Genomic_DNA"/>
</dbReference>
<feature type="transmembrane region" description="Helical" evidence="3">
    <location>
        <begin position="6"/>
        <end position="30"/>
    </location>
</feature>
<dbReference type="VEuPathDB" id="MicrosporidiaDB:NEQG_01177"/>
<keyword evidence="7" id="KW-1185">Reference proteome</keyword>
<dbReference type="GO" id="GO:0006271">
    <property type="term" value="P:DNA strand elongation involved in DNA replication"/>
    <property type="evidence" value="ECO:0007669"/>
    <property type="project" value="TreeGrafter"/>
</dbReference>
<dbReference type="InterPro" id="IPR040663">
    <property type="entry name" value="DNA_pol_D_N"/>
</dbReference>
<dbReference type="PANTHER" id="PTHR10416:SF0">
    <property type="entry name" value="DNA POLYMERASE DELTA SUBUNIT 2"/>
    <property type="match status" value="1"/>
</dbReference>
<protein>
    <submittedName>
        <fullName evidence="6">Uncharacterized protein</fullName>
    </submittedName>
</protein>
<evidence type="ECO:0000313" key="6">
    <source>
        <dbReference type="EMBL" id="EIJ88487.1"/>
    </source>
</evidence>
<dbReference type="Proteomes" id="UP000002872">
    <property type="component" value="Unassembled WGS sequence"/>
</dbReference>
<organism evidence="6 7">
    <name type="scientific">Nematocida parisii (strain ERTm3)</name>
    <name type="common">Nematode killer fungus</name>
    <dbReference type="NCBI Taxonomy" id="935791"/>
    <lineage>
        <taxon>Eukaryota</taxon>
        <taxon>Fungi</taxon>
        <taxon>Fungi incertae sedis</taxon>
        <taxon>Microsporidia</taxon>
        <taxon>Nematocida</taxon>
    </lineage>
</organism>
<dbReference type="AlphaFoldDB" id="I3EGZ0"/>
<dbReference type="OrthoDB" id="3763at2759"/>